<dbReference type="GO" id="GO:0004523">
    <property type="term" value="F:RNA-DNA hybrid ribonuclease activity"/>
    <property type="evidence" value="ECO:0007669"/>
    <property type="project" value="InterPro"/>
</dbReference>
<dbReference type="InterPro" id="IPR052929">
    <property type="entry name" value="RNase_H-like_EbsB-rel"/>
</dbReference>
<evidence type="ECO:0000313" key="3">
    <source>
        <dbReference type="Proteomes" id="UP000583929"/>
    </source>
</evidence>
<dbReference type="InterPro" id="IPR002156">
    <property type="entry name" value="RNaseH_domain"/>
</dbReference>
<reference evidence="2 3" key="1">
    <citation type="journal article" date="2020" name="bioRxiv">
        <title>Sequence and annotation of 42 cannabis genomes reveals extensive copy number variation in cannabinoid synthesis and pathogen resistance genes.</title>
        <authorList>
            <person name="Mckernan K.J."/>
            <person name="Helbert Y."/>
            <person name="Kane L.T."/>
            <person name="Ebling H."/>
            <person name="Zhang L."/>
            <person name="Liu B."/>
            <person name="Eaton Z."/>
            <person name="Mclaughlin S."/>
            <person name="Kingan S."/>
            <person name="Baybayan P."/>
            <person name="Concepcion G."/>
            <person name="Jordan M."/>
            <person name="Riva A."/>
            <person name="Barbazuk W."/>
            <person name="Harkins T."/>
        </authorList>
    </citation>
    <scope>NUCLEOTIDE SEQUENCE [LARGE SCALE GENOMIC DNA]</scope>
    <source>
        <strain evidence="3">cv. Jamaican Lion 4</strain>
        <tissue evidence="2">Leaf</tissue>
    </source>
</reference>
<gene>
    <name evidence="2" type="ORF">G4B88_021018</name>
</gene>
<dbReference type="GO" id="GO:0003676">
    <property type="term" value="F:nucleic acid binding"/>
    <property type="evidence" value="ECO:0007669"/>
    <property type="project" value="InterPro"/>
</dbReference>
<dbReference type="Proteomes" id="UP000583929">
    <property type="component" value="Unassembled WGS sequence"/>
</dbReference>
<dbReference type="InterPro" id="IPR012337">
    <property type="entry name" value="RNaseH-like_sf"/>
</dbReference>
<sequence length="444" mass="50726">MDLHEVPIIYENNVIPGEGKNKRRKTNANCLNNIESAISGFVLANDGSDWRNSDHRPLVFKAQVANVDHKENKPWGSRFHFEKAWAENDECMEIIKEVWSNKYSRQPVDNLNLLLKGCGDKLQRWNQLQKTALNSRFKELKDKINRLANSYPWLPRGVPFDLRAKVNVPEGVTIHTLLNHDGSWKCDELTSWFHHEDVLWVLGIKPNCEREDIIDICHALWYCSKTQALWKHFGFLHLFPPNISMAPDFLFIMKDRCSKDTFILFLGVTWLIWHRRNKSIFQQRNFDNKVWIEWASNLLDYQLQLVPTPPLHSLKKAPVSWSPPPSGTFKINTDASLIAGQPGCGLGVVIRDHLGIVVVAETVYIPGCLSVNMAESLAIHSGLLLANRWSLSSICISSDCQPVIHALNGENHSISDWGLMLVGLACSRPQRFGLRRCRCVQLLL</sequence>
<dbReference type="InterPro" id="IPR044730">
    <property type="entry name" value="RNase_H-like_dom_plant"/>
</dbReference>
<keyword evidence="3" id="KW-1185">Reference proteome</keyword>
<name>A0A7J6GAB1_CANSA</name>
<feature type="domain" description="RNase H type-1" evidence="1">
    <location>
        <begin position="332"/>
        <end position="417"/>
    </location>
</feature>
<dbReference type="CDD" id="cd06222">
    <property type="entry name" value="RNase_H_like"/>
    <property type="match status" value="1"/>
</dbReference>
<dbReference type="PANTHER" id="PTHR47074:SF11">
    <property type="entry name" value="REVERSE TRANSCRIPTASE-LIKE PROTEIN"/>
    <property type="match status" value="1"/>
</dbReference>
<proteinExistence type="predicted"/>
<organism evidence="2 3">
    <name type="scientific">Cannabis sativa</name>
    <name type="common">Hemp</name>
    <name type="synonym">Marijuana</name>
    <dbReference type="NCBI Taxonomy" id="3483"/>
    <lineage>
        <taxon>Eukaryota</taxon>
        <taxon>Viridiplantae</taxon>
        <taxon>Streptophyta</taxon>
        <taxon>Embryophyta</taxon>
        <taxon>Tracheophyta</taxon>
        <taxon>Spermatophyta</taxon>
        <taxon>Magnoliopsida</taxon>
        <taxon>eudicotyledons</taxon>
        <taxon>Gunneridae</taxon>
        <taxon>Pentapetalae</taxon>
        <taxon>rosids</taxon>
        <taxon>fabids</taxon>
        <taxon>Rosales</taxon>
        <taxon>Cannabaceae</taxon>
        <taxon>Cannabis</taxon>
    </lineage>
</organism>
<accession>A0A7J6GAB1</accession>
<dbReference type="PANTHER" id="PTHR47074">
    <property type="entry name" value="BNAC02G40300D PROTEIN"/>
    <property type="match status" value="1"/>
</dbReference>
<evidence type="ECO:0000259" key="1">
    <source>
        <dbReference type="Pfam" id="PF13456"/>
    </source>
</evidence>
<dbReference type="SUPFAM" id="SSF53098">
    <property type="entry name" value="Ribonuclease H-like"/>
    <property type="match status" value="1"/>
</dbReference>
<dbReference type="EMBL" id="JAATIQ010000125">
    <property type="protein sequence ID" value="KAF4379885.1"/>
    <property type="molecule type" value="Genomic_DNA"/>
</dbReference>
<dbReference type="Pfam" id="PF13456">
    <property type="entry name" value="RVT_3"/>
    <property type="match status" value="1"/>
</dbReference>
<dbReference type="InterPro" id="IPR036397">
    <property type="entry name" value="RNaseH_sf"/>
</dbReference>
<evidence type="ECO:0000313" key="2">
    <source>
        <dbReference type="EMBL" id="KAF4379885.1"/>
    </source>
</evidence>
<dbReference type="AlphaFoldDB" id="A0A7J6GAB1"/>
<dbReference type="Gene3D" id="3.30.420.10">
    <property type="entry name" value="Ribonuclease H-like superfamily/Ribonuclease H"/>
    <property type="match status" value="1"/>
</dbReference>
<comment type="caution">
    <text evidence="2">The sequence shown here is derived from an EMBL/GenBank/DDBJ whole genome shotgun (WGS) entry which is preliminary data.</text>
</comment>
<protein>
    <recommendedName>
        <fullName evidence="1">RNase H type-1 domain-containing protein</fullName>
    </recommendedName>
</protein>